<dbReference type="AlphaFoldDB" id="A0A5J4UJ93"/>
<dbReference type="InterPro" id="IPR017441">
    <property type="entry name" value="Protein_kinase_ATP_BS"/>
</dbReference>
<organism evidence="2 3">
    <name type="scientific">Streblomastix strix</name>
    <dbReference type="NCBI Taxonomy" id="222440"/>
    <lineage>
        <taxon>Eukaryota</taxon>
        <taxon>Metamonada</taxon>
        <taxon>Preaxostyla</taxon>
        <taxon>Oxymonadida</taxon>
        <taxon>Streblomastigidae</taxon>
        <taxon>Streblomastix</taxon>
    </lineage>
</organism>
<feature type="non-terminal residue" evidence="2">
    <location>
        <position position="81"/>
    </location>
</feature>
<evidence type="ECO:0000256" key="1">
    <source>
        <dbReference type="PROSITE-ProRule" id="PRU10141"/>
    </source>
</evidence>
<accession>A0A5J4UJ93</accession>
<dbReference type="Gene3D" id="3.30.200.20">
    <property type="entry name" value="Phosphorylase Kinase, domain 1"/>
    <property type="match status" value="1"/>
</dbReference>
<keyword evidence="1" id="KW-0067">ATP-binding</keyword>
<comment type="caution">
    <text evidence="2">The sequence shown here is derived from an EMBL/GenBank/DDBJ whole genome shotgun (WGS) entry which is preliminary data.</text>
</comment>
<protein>
    <recommendedName>
        <fullName evidence="4">Protein kinase domain-containing protein</fullName>
    </recommendedName>
</protein>
<evidence type="ECO:0000313" key="2">
    <source>
        <dbReference type="EMBL" id="KAA6370629.1"/>
    </source>
</evidence>
<dbReference type="SUPFAM" id="SSF56112">
    <property type="entry name" value="Protein kinase-like (PK-like)"/>
    <property type="match status" value="1"/>
</dbReference>
<gene>
    <name evidence="2" type="ORF">EZS28_033844</name>
</gene>
<feature type="binding site" evidence="1">
    <location>
        <position position="41"/>
    </location>
    <ligand>
        <name>ATP</name>
        <dbReference type="ChEBI" id="CHEBI:30616"/>
    </ligand>
</feature>
<name>A0A5J4UJ93_9EUKA</name>
<dbReference type="GO" id="GO:0005524">
    <property type="term" value="F:ATP binding"/>
    <property type="evidence" value="ECO:0007669"/>
    <property type="project" value="UniProtKB-UniRule"/>
</dbReference>
<keyword evidence="1" id="KW-0547">Nucleotide-binding</keyword>
<evidence type="ECO:0000313" key="3">
    <source>
        <dbReference type="Proteomes" id="UP000324800"/>
    </source>
</evidence>
<evidence type="ECO:0008006" key="4">
    <source>
        <dbReference type="Google" id="ProtNLM"/>
    </source>
</evidence>
<proteinExistence type="predicted"/>
<dbReference type="Proteomes" id="UP000324800">
    <property type="component" value="Unassembled WGS sequence"/>
</dbReference>
<sequence>MGKRKRLLVEQGFQIIRKIGKGGFSRVYQVSRPGIGVIAAKVMKEEDFNIKEWQIGFKLAKGNTNPFILKYHSATMYGTQT</sequence>
<dbReference type="InterPro" id="IPR011009">
    <property type="entry name" value="Kinase-like_dom_sf"/>
</dbReference>
<dbReference type="EMBL" id="SNRW01015214">
    <property type="protein sequence ID" value="KAA6370629.1"/>
    <property type="molecule type" value="Genomic_DNA"/>
</dbReference>
<reference evidence="2 3" key="1">
    <citation type="submission" date="2019-03" db="EMBL/GenBank/DDBJ databases">
        <title>Single cell metagenomics reveals metabolic interactions within the superorganism composed of flagellate Streblomastix strix and complex community of Bacteroidetes bacteria on its surface.</title>
        <authorList>
            <person name="Treitli S.C."/>
            <person name="Kolisko M."/>
            <person name="Husnik F."/>
            <person name="Keeling P."/>
            <person name="Hampl V."/>
        </authorList>
    </citation>
    <scope>NUCLEOTIDE SEQUENCE [LARGE SCALE GENOMIC DNA]</scope>
    <source>
        <strain evidence="2">ST1C</strain>
    </source>
</reference>
<dbReference type="PROSITE" id="PS00107">
    <property type="entry name" value="PROTEIN_KINASE_ATP"/>
    <property type="match status" value="1"/>
</dbReference>